<evidence type="ECO:0000256" key="3">
    <source>
        <dbReference type="ARBA" id="ARBA00022490"/>
    </source>
</evidence>
<keyword evidence="4" id="KW-0413">Isomerase</keyword>
<dbReference type="GO" id="GO:0019303">
    <property type="term" value="P:D-ribose catabolic process"/>
    <property type="evidence" value="ECO:0007669"/>
    <property type="project" value="TreeGrafter"/>
</dbReference>
<dbReference type="AlphaFoldDB" id="A0A4Q7TIU5"/>
<dbReference type="PANTHER" id="PTHR37831">
    <property type="entry name" value="D-RIBOSE PYRANASE"/>
    <property type="match status" value="1"/>
</dbReference>
<dbReference type="EMBL" id="SGXT01000015">
    <property type="protein sequence ID" value="RZT59530.1"/>
    <property type="molecule type" value="Genomic_DNA"/>
</dbReference>
<organism evidence="6 7">
    <name type="scientific">Microcella alkaliphila</name>
    <dbReference type="NCBI Taxonomy" id="279828"/>
    <lineage>
        <taxon>Bacteria</taxon>
        <taxon>Bacillati</taxon>
        <taxon>Actinomycetota</taxon>
        <taxon>Actinomycetes</taxon>
        <taxon>Micrococcales</taxon>
        <taxon>Microbacteriaceae</taxon>
        <taxon>Microcella</taxon>
    </lineage>
</organism>
<comment type="caution">
    <text evidence="6">The sequence shown here is derived from an EMBL/GenBank/DDBJ whole genome shotgun (WGS) entry which is preliminary data.</text>
</comment>
<dbReference type="InterPro" id="IPR023064">
    <property type="entry name" value="D-ribose_pyranase"/>
</dbReference>
<dbReference type="InterPro" id="IPR007721">
    <property type="entry name" value="RbsD_FucU"/>
</dbReference>
<evidence type="ECO:0000313" key="6">
    <source>
        <dbReference type="EMBL" id="RZT59530.1"/>
    </source>
</evidence>
<evidence type="ECO:0000256" key="1">
    <source>
        <dbReference type="ARBA" id="ARBA00000223"/>
    </source>
</evidence>
<dbReference type="GO" id="GO:0062193">
    <property type="term" value="F:D-ribose pyranase activity"/>
    <property type="evidence" value="ECO:0007669"/>
    <property type="project" value="UniProtKB-EC"/>
</dbReference>
<comment type="catalytic activity">
    <reaction evidence="1">
        <text>beta-D-ribopyranose = beta-D-ribofuranose</text>
        <dbReference type="Rhea" id="RHEA:25432"/>
        <dbReference type="ChEBI" id="CHEBI:27476"/>
        <dbReference type="ChEBI" id="CHEBI:47002"/>
        <dbReference type="EC" id="5.4.99.62"/>
    </reaction>
</comment>
<sequence length="134" mass="14789">MRRSTTTINPQLSRIISELGHYDEVFVTDAGLPIPPGAERVDLAYRKGEPAFLDVLDTLLNEVVIEGAVMPAEVAEASPHMLQAVRERLAPLGIEVELIPHVDYKARSQHARAFVRSGEYTSYANVALIMGVDY</sequence>
<keyword evidence="5" id="KW-0119">Carbohydrate metabolism</keyword>
<keyword evidence="7" id="KW-1185">Reference proteome</keyword>
<proteinExistence type="predicted"/>
<dbReference type="OrthoDB" id="9805009at2"/>
<dbReference type="PANTHER" id="PTHR37831:SF1">
    <property type="entry name" value="D-RIBOSE PYRANASE"/>
    <property type="match status" value="1"/>
</dbReference>
<dbReference type="Pfam" id="PF05025">
    <property type="entry name" value="RbsD_FucU"/>
    <property type="match status" value="1"/>
</dbReference>
<evidence type="ECO:0000256" key="5">
    <source>
        <dbReference type="ARBA" id="ARBA00023277"/>
    </source>
</evidence>
<dbReference type="EC" id="5.4.99.62" evidence="2"/>
<dbReference type="NCBIfam" id="NF008761">
    <property type="entry name" value="PRK11797.1"/>
    <property type="match status" value="1"/>
</dbReference>
<reference evidence="6 7" key="1">
    <citation type="journal article" date="2015" name="Stand. Genomic Sci.">
        <title>Genomic Encyclopedia of Bacterial and Archaeal Type Strains, Phase III: the genomes of soil and plant-associated and newly described type strains.</title>
        <authorList>
            <person name="Whitman W.B."/>
            <person name="Woyke T."/>
            <person name="Klenk H.P."/>
            <person name="Zhou Y."/>
            <person name="Lilburn T.G."/>
            <person name="Beck B.J."/>
            <person name="De Vos P."/>
            <person name="Vandamme P."/>
            <person name="Eisen J.A."/>
            <person name="Garrity G."/>
            <person name="Hugenholtz P."/>
            <person name="Kyrpides N.C."/>
        </authorList>
    </citation>
    <scope>NUCLEOTIDE SEQUENCE [LARGE SCALE GENOMIC DNA]</scope>
    <source>
        <strain evidence="6 7">AC4r</strain>
    </source>
</reference>
<accession>A0A4Q7TIU5</accession>
<protein>
    <recommendedName>
        <fullName evidence="2">D-ribose pyranase</fullName>
        <ecNumber evidence="2">5.4.99.62</ecNumber>
    </recommendedName>
</protein>
<name>A0A4Q7TIU5_9MICO</name>
<dbReference type="GO" id="GO:0005829">
    <property type="term" value="C:cytosol"/>
    <property type="evidence" value="ECO:0007669"/>
    <property type="project" value="TreeGrafter"/>
</dbReference>
<dbReference type="InterPro" id="IPR023750">
    <property type="entry name" value="RbsD-like_sf"/>
</dbReference>
<dbReference type="Proteomes" id="UP000292408">
    <property type="component" value="Unassembled WGS sequence"/>
</dbReference>
<keyword evidence="3" id="KW-0963">Cytoplasm</keyword>
<evidence type="ECO:0000256" key="4">
    <source>
        <dbReference type="ARBA" id="ARBA00023235"/>
    </source>
</evidence>
<gene>
    <name evidence="6" type="ORF">EV140_1508</name>
</gene>
<evidence type="ECO:0000256" key="2">
    <source>
        <dbReference type="ARBA" id="ARBA00012862"/>
    </source>
</evidence>
<dbReference type="RefSeq" id="WP_130282613.1">
    <property type="nucleotide sequence ID" value="NZ_SGXT01000015.1"/>
</dbReference>
<dbReference type="SUPFAM" id="SSF102546">
    <property type="entry name" value="RbsD-like"/>
    <property type="match status" value="1"/>
</dbReference>
<dbReference type="GO" id="GO:0048029">
    <property type="term" value="F:monosaccharide binding"/>
    <property type="evidence" value="ECO:0007669"/>
    <property type="project" value="InterPro"/>
</dbReference>
<dbReference type="Gene3D" id="3.40.1650.10">
    <property type="entry name" value="RbsD-like domain"/>
    <property type="match status" value="1"/>
</dbReference>
<dbReference type="GO" id="GO:0016872">
    <property type="term" value="F:intramolecular lyase activity"/>
    <property type="evidence" value="ECO:0007669"/>
    <property type="project" value="InterPro"/>
</dbReference>
<evidence type="ECO:0000313" key="7">
    <source>
        <dbReference type="Proteomes" id="UP000292408"/>
    </source>
</evidence>